<dbReference type="AlphaFoldDB" id="A0A8J3UZI5"/>
<comment type="cofactor">
    <cofactor evidence="7">
        <name>heme</name>
        <dbReference type="ChEBI" id="CHEBI:30413"/>
    </cofactor>
</comment>
<dbReference type="PIRSF" id="PIRSF000296">
    <property type="entry name" value="SrpA"/>
    <property type="match status" value="1"/>
</dbReference>
<proteinExistence type="inferred from homology"/>
<dbReference type="GO" id="GO:0004096">
    <property type="term" value="F:catalase activity"/>
    <property type="evidence" value="ECO:0007669"/>
    <property type="project" value="InterPro"/>
</dbReference>
<feature type="domain" description="Catalase core" evidence="9">
    <location>
        <begin position="2"/>
        <end position="311"/>
    </location>
</feature>
<dbReference type="GO" id="GO:0046872">
    <property type="term" value="F:metal ion binding"/>
    <property type="evidence" value="ECO:0007669"/>
    <property type="project" value="UniProtKB-KW"/>
</dbReference>
<dbReference type="Gene3D" id="2.40.180.10">
    <property type="entry name" value="Catalase core domain"/>
    <property type="match status" value="1"/>
</dbReference>
<evidence type="ECO:0000313" key="11">
    <source>
        <dbReference type="Proteomes" id="UP000605992"/>
    </source>
</evidence>
<reference evidence="10" key="1">
    <citation type="submission" date="2021-01" db="EMBL/GenBank/DDBJ databases">
        <title>Whole genome shotgun sequence of Planotetraspora thailandica NBRC 104271.</title>
        <authorList>
            <person name="Komaki H."/>
            <person name="Tamura T."/>
        </authorList>
    </citation>
    <scope>NUCLEOTIDE SEQUENCE</scope>
    <source>
        <strain evidence="10">NBRC 104271</strain>
    </source>
</reference>
<dbReference type="SUPFAM" id="SSF56634">
    <property type="entry name" value="Heme-dependent catalase-like"/>
    <property type="match status" value="1"/>
</dbReference>
<dbReference type="InterPro" id="IPR018028">
    <property type="entry name" value="Catalase"/>
</dbReference>
<sequence>MSSDTALPPTPVQVVDSMERMSGGTYPGYRRSGARGVCFKGTFTPTGDAMGLTTAAHLQRRPVPVTVRFSNSEGNPQARDGVPVARGMATRFALPDGGDTDLIALSVPVFVASTPEEFLTLTEALRPDAATGHPDPARVQAFVAAHPHLAEPITQQPPVPVSYGSAAYWAIHTFVWVDAAGNRQPVRYRWEPEAGRMDLTAEEAATRADHYLTAELHERLQDGPVAFTLQVQLGEEGDPTHDPTVAWPETRKEITAGRLELTAPVDDQERWAAQGFNPTWVTAGIELSDDPVLAFRAGAYPESLRRRGEHR</sequence>
<evidence type="ECO:0000313" key="10">
    <source>
        <dbReference type="EMBL" id="GII52737.1"/>
    </source>
</evidence>
<keyword evidence="2 7" id="KW-0575">Peroxidase</keyword>
<keyword evidence="3 7" id="KW-0349">Heme</keyword>
<evidence type="ECO:0000256" key="6">
    <source>
        <dbReference type="ARBA" id="ARBA00023004"/>
    </source>
</evidence>
<dbReference type="InterPro" id="IPR020835">
    <property type="entry name" value="Catalase_sf"/>
</dbReference>
<dbReference type="Pfam" id="PF00199">
    <property type="entry name" value="Catalase"/>
    <property type="match status" value="1"/>
</dbReference>
<dbReference type="SMART" id="SM01060">
    <property type="entry name" value="Catalase"/>
    <property type="match status" value="1"/>
</dbReference>
<dbReference type="RefSeq" id="WP_203943032.1">
    <property type="nucleotide sequence ID" value="NZ_BOOR01000007.1"/>
</dbReference>
<evidence type="ECO:0000256" key="3">
    <source>
        <dbReference type="ARBA" id="ARBA00022617"/>
    </source>
</evidence>
<keyword evidence="5 7" id="KW-0560">Oxidoreductase</keyword>
<dbReference type="PANTHER" id="PTHR11465">
    <property type="entry name" value="CATALASE"/>
    <property type="match status" value="1"/>
</dbReference>
<dbReference type="InterPro" id="IPR011614">
    <property type="entry name" value="Catalase_core"/>
</dbReference>
<dbReference type="EMBL" id="BOOR01000007">
    <property type="protein sequence ID" value="GII52737.1"/>
    <property type="molecule type" value="Genomic_DNA"/>
</dbReference>
<name>A0A8J3UZI5_9ACTN</name>
<keyword evidence="11" id="KW-1185">Reference proteome</keyword>
<comment type="function">
    <text evidence="7">Has an organic peroxide-dependent peroxidase activity.</text>
</comment>
<dbReference type="CDD" id="cd08153">
    <property type="entry name" value="srpA_like"/>
    <property type="match status" value="1"/>
</dbReference>
<dbReference type="GO" id="GO:0020037">
    <property type="term" value="F:heme binding"/>
    <property type="evidence" value="ECO:0007669"/>
    <property type="project" value="InterPro"/>
</dbReference>
<evidence type="ECO:0000256" key="4">
    <source>
        <dbReference type="ARBA" id="ARBA00022723"/>
    </source>
</evidence>
<gene>
    <name evidence="10" type="ORF">Pth03_11260</name>
</gene>
<comment type="similarity">
    <text evidence="1 7">Belongs to the catalase family.</text>
</comment>
<comment type="caution">
    <text evidence="10">The sequence shown here is derived from an EMBL/GenBank/DDBJ whole genome shotgun (WGS) entry which is preliminary data.</text>
</comment>
<dbReference type="Gene3D" id="1.20.1280.120">
    <property type="match status" value="1"/>
</dbReference>
<dbReference type="GO" id="GO:0042744">
    <property type="term" value="P:hydrogen peroxide catabolic process"/>
    <property type="evidence" value="ECO:0007669"/>
    <property type="project" value="TreeGrafter"/>
</dbReference>
<evidence type="ECO:0000256" key="5">
    <source>
        <dbReference type="ARBA" id="ARBA00023002"/>
    </source>
</evidence>
<keyword evidence="6 7" id="KW-0408">Iron</keyword>
<protein>
    <recommendedName>
        <fullName evidence="7">Catalase-related peroxidase</fullName>
        <ecNumber evidence="7">1.11.1.-</ecNumber>
    </recommendedName>
</protein>
<dbReference type="GO" id="GO:0005737">
    <property type="term" value="C:cytoplasm"/>
    <property type="evidence" value="ECO:0007669"/>
    <property type="project" value="TreeGrafter"/>
</dbReference>
<dbReference type="EC" id="1.11.1.-" evidence="7"/>
<evidence type="ECO:0000256" key="1">
    <source>
        <dbReference type="ARBA" id="ARBA00005329"/>
    </source>
</evidence>
<accession>A0A8J3UZI5</accession>
<organism evidence="10 11">
    <name type="scientific">Planotetraspora thailandica</name>
    <dbReference type="NCBI Taxonomy" id="487172"/>
    <lineage>
        <taxon>Bacteria</taxon>
        <taxon>Bacillati</taxon>
        <taxon>Actinomycetota</taxon>
        <taxon>Actinomycetes</taxon>
        <taxon>Streptosporangiales</taxon>
        <taxon>Streptosporangiaceae</taxon>
        <taxon>Planotetraspora</taxon>
    </lineage>
</organism>
<dbReference type="GO" id="GO:0042542">
    <property type="term" value="P:response to hydrogen peroxide"/>
    <property type="evidence" value="ECO:0007669"/>
    <property type="project" value="TreeGrafter"/>
</dbReference>
<dbReference type="PROSITE" id="PS51402">
    <property type="entry name" value="CATALASE_3"/>
    <property type="match status" value="1"/>
</dbReference>
<dbReference type="Proteomes" id="UP000605992">
    <property type="component" value="Unassembled WGS sequence"/>
</dbReference>
<evidence type="ECO:0000256" key="8">
    <source>
        <dbReference type="PIRSR" id="PIRSR000296-2"/>
    </source>
</evidence>
<evidence type="ECO:0000256" key="2">
    <source>
        <dbReference type="ARBA" id="ARBA00022559"/>
    </source>
</evidence>
<dbReference type="PANTHER" id="PTHR11465:SF9">
    <property type="entry name" value="CATALASE"/>
    <property type="match status" value="1"/>
</dbReference>
<evidence type="ECO:0000256" key="7">
    <source>
        <dbReference type="PIRNR" id="PIRNR000296"/>
    </source>
</evidence>
<feature type="binding site" description="axial binding residue" evidence="8">
    <location>
        <position position="300"/>
    </location>
    <ligand>
        <name>heme</name>
        <dbReference type="ChEBI" id="CHEBI:30413"/>
    </ligand>
    <ligandPart>
        <name>Fe</name>
        <dbReference type="ChEBI" id="CHEBI:18248"/>
    </ligandPart>
</feature>
<evidence type="ECO:0000259" key="9">
    <source>
        <dbReference type="SMART" id="SM01060"/>
    </source>
</evidence>
<dbReference type="InterPro" id="IPR024168">
    <property type="entry name" value="Catalase_SrpA-type_pred"/>
</dbReference>
<keyword evidence="4 7" id="KW-0479">Metal-binding</keyword>